<dbReference type="EMBL" id="CABITT030000005">
    <property type="protein sequence ID" value="VVB04201.1"/>
    <property type="molecule type" value="Genomic_DNA"/>
</dbReference>
<dbReference type="Proteomes" id="UP000489600">
    <property type="component" value="Unassembled WGS sequence"/>
</dbReference>
<keyword evidence="2" id="KW-1185">Reference proteome</keyword>
<organism evidence="1 2">
    <name type="scientific">Arabis nemorensis</name>
    <dbReference type="NCBI Taxonomy" id="586526"/>
    <lineage>
        <taxon>Eukaryota</taxon>
        <taxon>Viridiplantae</taxon>
        <taxon>Streptophyta</taxon>
        <taxon>Embryophyta</taxon>
        <taxon>Tracheophyta</taxon>
        <taxon>Spermatophyta</taxon>
        <taxon>Magnoliopsida</taxon>
        <taxon>eudicotyledons</taxon>
        <taxon>Gunneridae</taxon>
        <taxon>Pentapetalae</taxon>
        <taxon>rosids</taxon>
        <taxon>malvids</taxon>
        <taxon>Brassicales</taxon>
        <taxon>Brassicaceae</taxon>
        <taxon>Arabideae</taxon>
        <taxon>Arabis</taxon>
    </lineage>
</organism>
<sequence>MKSLVYVAEETLPEAAANTVTRRLVWGCQVGAIYRAVMPSLRKFLLIKLAQGLTNPSLSFGISALKLSDGGEFSLINDGWNNKKNKTYNCSFLGSVILLQQLRKGDLVQDSDLNLILAQRQALCSVRLMLRNCQTWTGEQQ</sequence>
<comment type="caution">
    <text evidence="1">The sequence shown here is derived from an EMBL/GenBank/DDBJ whole genome shotgun (WGS) entry which is preliminary data.</text>
</comment>
<evidence type="ECO:0000313" key="2">
    <source>
        <dbReference type="Proteomes" id="UP000489600"/>
    </source>
</evidence>
<dbReference type="AlphaFoldDB" id="A0A565BS73"/>
<accession>A0A565BS73</accession>
<protein>
    <submittedName>
        <fullName evidence="1">Uncharacterized protein</fullName>
    </submittedName>
</protein>
<reference evidence="1" key="1">
    <citation type="submission" date="2019-07" db="EMBL/GenBank/DDBJ databases">
        <authorList>
            <person name="Dittberner H."/>
        </authorList>
    </citation>
    <scope>NUCLEOTIDE SEQUENCE [LARGE SCALE GENOMIC DNA]</scope>
</reference>
<proteinExistence type="predicted"/>
<evidence type="ECO:0000313" key="1">
    <source>
        <dbReference type="EMBL" id="VVB04201.1"/>
    </source>
</evidence>
<name>A0A565BS73_9BRAS</name>
<gene>
    <name evidence="1" type="ORF">ANE_LOCUS14645</name>
</gene>